<sequence length="109" mass="12352">MARTVTVAWALYMMGTKAGIPNSLLPFDYGWRAFVTHECSVNRKYSCGQSRRVSDETVPVCATWLPISRFNFQALQMFSCSSPMLRYCDAGVPFWQESLLSQLFLHGVS</sequence>
<dbReference type="Proteomes" id="UP000308197">
    <property type="component" value="Unassembled WGS sequence"/>
</dbReference>
<dbReference type="EMBL" id="ML211095">
    <property type="protein sequence ID" value="TFK88908.1"/>
    <property type="molecule type" value="Genomic_DNA"/>
</dbReference>
<evidence type="ECO:0000313" key="2">
    <source>
        <dbReference type="Proteomes" id="UP000308197"/>
    </source>
</evidence>
<organism evidence="1 2">
    <name type="scientific">Polyporus arcularius HHB13444</name>
    <dbReference type="NCBI Taxonomy" id="1314778"/>
    <lineage>
        <taxon>Eukaryota</taxon>
        <taxon>Fungi</taxon>
        <taxon>Dikarya</taxon>
        <taxon>Basidiomycota</taxon>
        <taxon>Agaricomycotina</taxon>
        <taxon>Agaricomycetes</taxon>
        <taxon>Polyporales</taxon>
        <taxon>Polyporaceae</taxon>
        <taxon>Polyporus</taxon>
    </lineage>
</organism>
<dbReference type="InParanoid" id="A0A5C3PKQ0"/>
<proteinExistence type="predicted"/>
<dbReference type="AlphaFoldDB" id="A0A5C3PKQ0"/>
<protein>
    <submittedName>
        <fullName evidence="1">Uncharacterized protein</fullName>
    </submittedName>
</protein>
<evidence type="ECO:0000313" key="1">
    <source>
        <dbReference type="EMBL" id="TFK88908.1"/>
    </source>
</evidence>
<reference evidence="1 2" key="1">
    <citation type="journal article" date="2019" name="Nat. Ecol. Evol.">
        <title>Megaphylogeny resolves global patterns of mushroom evolution.</title>
        <authorList>
            <person name="Varga T."/>
            <person name="Krizsan K."/>
            <person name="Foldi C."/>
            <person name="Dima B."/>
            <person name="Sanchez-Garcia M."/>
            <person name="Sanchez-Ramirez S."/>
            <person name="Szollosi G.J."/>
            <person name="Szarkandi J.G."/>
            <person name="Papp V."/>
            <person name="Albert L."/>
            <person name="Andreopoulos W."/>
            <person name="Angelini C."/>
            <person name="Antonin V."/>
            <person name="Barry K.W."/>
            <person name="Bougher N.L."/>
            <person name="Buchanan P."/>
            <person name="Buyck B."/>
            <person name="Bense V."/>
            <person name="Catcheside P."/>
            <person name="Chovatia M."/>
            <person name="Cooper J."/>
            <person name="Damon W."/>
            <person name="Desjardin D."/>
            <person name="Finy P."/>
            <person name="Geml J."/>
            <person name="Haridas S."/>
            <person name="Hughes K."/>
            <person name="Justo A."/>
            <person name="Karasinski D."/>
            <person name="Kautmanova I."/>
            <person name="Kiss B."/>
            <person name="Kocsube S."/>
            <person name="Kotiranta H."/>
            <person name="LaButti K.M."/>
            <person name="Lechner B.E."/>
            <person name="Liimatainen K."/>
            <person name="Lipzen A."/>
            <person name="Lukacs Z."/>
            <person name="Mihaltcheva S."/>
            <person name="Morgado L.N."/>
            <person name="Niskanen T."/>
            <person name="Noordeloos M.E."/>
            <person name="Ohm R.A."/>
            <person name="Ortiz-Santana B."/>
            <person name="Ovrebo C."/>
            <person name="Racz N."/>
            <person name="Riley R."/>
            <person name="Savchenko A."/>
            <person name="Shiryaev A."/>
            <person name="Soop K."/>
            <person name="Spirin V."/>
            <person name="Szebenyi C."/>
            <person name="Tomsovsky M."/>
            <person name="Tulloss R.E."/>
            <person name="Uehling J."/>
            <person name="Grigoriev I.V."/>
            <person name="Vagvolgyi C."/>
            <person name="Papp T."/>
            <person name="Martin F.M."/>
            <person name="Miettinen O."/>
            <person name="Hibbett D.S."/>
            <person name="Nagy L.G."/>
        </authorList>
    </citation>
    <scope>NUCLEOTIDE SEQUENCE [LARGE SCALE GENOMIC DNA]</scope>
    <source>
        <strain evidence="1 2">HHB13444</strain>
    </source>
</reference>
<keyword evidence="2" id="KW-1185">Reference proteome</keyword>
<gene>
    <name evidence="1" type="ORF">K466DRAFT_585150</name>
</gene>
<name>A0A5C3PKQ0_9APHY</name>
<accession>A0A5C3PKQ0</accession>